<keyword evidence="3" id="KW-1003">Cell membrane</keyword>
<dbReference type="GO" id="GO:0005886">
    <property type="term" value="C:plasma membrane"/>
    <property type="evidence" value="ECO:0007669"/>
    <property type="project" value="UniProtKB-SubCell"/>
</dbReference>
<dbReference type="EMBL" id="CP005933">
    <property type="protein sequence ID" value="AIA33700.1"/>
    <property type="molecule type" value="Genomic_DNA"/>
</dbReference>
<dbReference type="Proteomes" id="UP000027182">
    <property type="component" value="Chromosome"/>
</dbReference>
<keyword evidence="6" id="KW-0653">Protein transport</keyword>
<name>A0A059Y2Z0_MYCBV</name>
<feature type="transmembrane region" description="Helical" evidence="10">
    <location>
        <begin position="250"/>
        <end position="269"/>
    </location>
</feature>
<evidence type="ECO:0000256" key="10">
    <source>
        <dbReference type="RuleBase" id="RU363032"/>
    </source>
</evidence>
<dbReference type="Gene3D" id="1.10.3720.10">
    <property type="entry name" value="MetI-like"/>
    <property type="match status" value="1"/>
</dbReference>
<dbReference type="PANTHER" id="PTHR43386:SF24">
    <property type="entry name" value="OLIGOPEPTIDE TRANSPORT SYSTEM PERMEASE PROTEIN AMID"/>
    <property type="match status" value="1"/>
</dbReference>
<proteinExistence type="inferred from homology"/>
<dbReference type="PATRIC" id="fig|1316930.3.peg.112"/>
<evidence type="ECO:0000256" key="8">
    <source>
        <dbReference type="ARBA" id="ARBA00023136"/>
    </source>
</evidence>
<feature type="transmembrane region" description="Helical" evidence="10">
    <location>
        <begin position="346"/>
        <end position="365"/>
    </location>
</feature>
<evidence type="ECO:0000256" key="5">
    <source>
        <dbReference type="ARBA" id="ARBA00022856"/>
    </source>
</evidence>
<dbReference type="GO" id="GO:0015031">
    <property type="term" value="P:protein transport"/>
    <property type="evidence" value="ECO:0007669"/>
    <property type="project" value="UniProtKB-KW"/>
</dbReference>
<keyword evidence="7 10" id="KW-1133">Transmembrane helix</keyword>
<protein>
    <submittedName>
        <fullName evidence="12">Oligopeptide ABC transporter system, permeaseprotein (OppC)</fullName>
    </submittedName>
</protein>
<evidence type="ECO:0000256" key="4">
    <source>
        <dbReference type="ARBA" id="ARBA00022692"/>
    </source>
</evidence>
<evidence type="ECO:0000256" key="6">
    <source>
        <dbReference type="ARBA" id="ARBA00022927"/>
    </source>
</evidence>
<dbReference type="GeneID" id="31507474"/>
<keyword evidence="8 10" id="KW-0472">Membrane</keyword>
<evidence type="ECO:0000256" key="7">
    <source>
        <dbReference type="ARBA" id="ARBA00022989"/>
    </source>
</evidence>
<feature type="transmembrane region" description="Helical" evidence="10">
    <location>
        <begin position="281"/>
        <end position="303"/>
    </location>
</feature>
<dbReference type="RefSeq" id="WP_013456209.1">
    <property type="nucleotide sequence ID" value="NZ_CP005933.1"/>
</dbReference>
<dbReference type="PROSITE" id="PS50928">
    <property type="entry name" value="ABC_TM1"/>
    <property type="match status" value="1"/>
</dbReference>
<dbReference type="KEGG" id="mbq:K668_00540"/>
<evidence type="ECO:0000256" key="2">
    <source>
        <dbReference type="ARBA" id="ARBA00022448"/>
    </source>
</evidence>
<feature type="transmembrane region" description="Helical" evidence="10">
    <location>
        <begin position="220"/>
        <end position="241"/>
    </location>
</feature>
<dbReference type="PANTHER" id="PTHR43386">
    <property type="entry name" value="OLIGOPEPTIDE TRANSPORT SYSTEM PERMEASE PROTEIN APPC"/>
    <property type="match status" value="1"/>
</dbReference>
<sequence length="422" mass="47402">MNSLEFNKKYELDSETASKIVPSQRPKSTNSIAGKPKVLIVEVLKRFFTNPVVVISTIVFLTIIITAVIVTIFPTYKPGTSIASDAKSNNYWDQGLSDVGGLPPVFAPHISVTNSSIIDQVNTFNDPNYAYSKYLKEYLDFRSVASDRIIIDYYKYYYARQLNVAIVKAFNEGYVIDDSFVNYLKTQVDQFTLKTYFGTTFSDRDIWSTVWAGALESIKIAFFVATVEVIIGVTIGAYLGFHAGKWIDTVLMRMIDIFQAPPSIIWLLMFISLSKDGPNDWILIAGLLFTGWTWPIHSTRLFIITVKDEEYILASKSIGASKNRQIFFHALPAILGKIAMNYVRRIPGVILSIASLSFLGFYNSPDSYNLGKFLSDNIGKETENPWIVIIPATTLLLLSLSLQFIAIGLHDALDPKVIKIKR</sequence>
<evidence type="ECO:0000313" key="12">
    <source>
        <dbReference type="EMBL" id="AIA33700.1"/>
    </source>
</evidence>
<dbReference type="SUPFAM" id="SSF161098">
    <property type="entry name" value="MetI-like"/>
    <property type="match status" value="1"/>
</dbReference>
<accession>A0A059Y2Z0</accession>
<feature type="transmembrane region" description="Helical" evidence="10">
    <location>
        <begin position="385"/>
        <end position="409"/>
    </location>
</feature>
<dbReference type="Pfam" id="PF00528">
    <property type="entry name" value="BPD_transp_1"/>
    <property type="match status" value="1"/>
</dbReference>
<evidence type="ECO:0000256" key="1">
    <source>
        <dbReference type="ARBA" id="ARBA00004651"/>
    </source>
</evidence>
<keyword evidence="5" id="KW-0571">Peptide transport</keyword>
<comment type="similarity">
    <text evidence="9">Belongs to the binding-protein-dependent transport system permease family. OppBC subfamily.</text>
</comment>
<feature type="domain" description="ABC transmembrane type-1" evidence="11">
    <location>
        <begin position="214"/>
        <end position="406"/>
    </location>
</feature>
<dbReference type="InterPro" id="IPR050366">
    <property type="entry name" value="BP-dependent_transpt_permease"/>
</dbReference>
<dbReference type="CDD" id="cd06261">
    <property type="entry name" value="TM_PBP2"/>
    <property type="match status" value="1"/>
</dbReference>
<evidence type="ECO:0000313" key="13">
    <source>
        <dbReference type="Proteomes" id="UP000027182"/>
    </source>
</evidence>
<organism evidence="12 13">
    <name type="scientific">Mycoplasmopsis bovis CQ-W70</name>
    <dbReference type="NCBI Taxonomy" id="1316930"/>
    <lineage>
        <taxon>Bacteria</taxon>
        <taxon>Bacillati</taxon>
        <taxon>Mycoplasmatota</taxon>
        <taxon>Mycoplasmoidales</taxon>
        <taxon>Metamycoplasmataceae</taxon>
        <taxon>Mycoplasmopsis</taxon>
    </lineage>
</organism>
<comment type="subcellular location">
    <subcellularLocation>
        <location evidence="1 10">Cell membrane</location>
        <topology evidence="1 10">Multi-pass membrane protein</topology>
    </subcellularLocation>
</comment>
<dbReference type="HOGENOM" id="CLU_028518_1_0_14"/>
<feature type="transmembrane region" description="Helical" evidence="10">
    <location>
        <begin position="52"/>
        <end position="73"/>
    </location>
</feature>
<dbReference type="AlphaFoldDB" id="A0A059Y2Z0"/>
<dbReference type="GO" id="GO:0055085">
    <property type="term" value="P:transmembrane transport"/>
    <property type="evidence" value="ECO:0007669"/>
    <property type="project" value="InterPro"/>
</dbReference>
<evidence type="ECO:0000256" key="9">
    <source>
        <dbReference type="ARBA" id="ARBA00024202"/>
    </source>
</evidence>
<evidence type="ECO:0000259" key="11">
    <source>
        <dbReference type="PROSITE" id="PS50928"/>
    </source>
</evidence>
<keyword evidence="2 10" id="KW-0813">Transport</keyword>
<dbReference type="InterPro" id="IPR000515">
    <property type="entry name" value="MetI-like"/>
</dbReference>
<keyword evidence="4 10" id="KW-0812">Transmembrane</keyword>
<gene>
    <name evidence="12" type="ORF">K668_00540</name>
</gene>
<reference evidence="12 13" key="1">
    <citation type="submission" date="2013-04" db="EMBL/GenBank/DDBJ databases">
        <authorList>
            <person name="Lin L."/>
            <person name="Zeng Z."/>
            <person name="Xie J."/>
            <person name="Luo L."/>
            <person name="Yang Z."/>
            <person name="Liang W."/>
            <person name="Lin H."/>
            <person name="Dong C."/>
            <person name="Sun Y."/>
        </authorList>
    </citation>
    <scope>NUCLEOTIDE SEQUENCE [LARGE SCALE GENOMIC DNA]</scope>
    <source>
        <strain evidence="12 13">CQ-W70</strain>
    </source>
</reference>
<dbReference type="GO" id="GO:0015833">
    <property type="term" value="P:peptide transport"/>
    <property type="evidence" value="ECO:0007669"/>
    <property type="project" value="UniProtKB-KW"/>
</dbReference>
<dbReference type="InterPro" id="IPR035906">
    <property type="entry name" value="MetI-like_sf"/>
</dbReference>
<evidence type="ECO:0000256" key="3">
    <source>
        <dbReference type="ARBA" id="ARBA00022475"/>
    </source>
</evidence>